<keyword evidence="2" id="KW-1185">Reference proteome</keyword>
<gene>
    <name evidence="1" type="ORF">RSE6_02800</name>
</gene>
<dbReference type="EMBL" id="FJVC01000104">
    <property type="protein sequence ID" value="CZT42848.1"/>
    <property type="molecule type" value="Genomic_DNA"/>
</dbReference>
<dbReference type="Proteomes" id="UP000177625">
    <property type="component" value="Unassembled WGS sequence"/>
</dbReference>
<protein>
    <submittedName>
        <fullName evidence="1">Uncharacterized protein</fullName>
    </submittedName>
</protein>
<reference evidence="2" key="1">
    <citation type="submission" date="2016-03" db="EMBL/GenBank/DDBJ databases">
        <authorList>
            <person name="Guldener U."/>
        </authorList>
    </citation>
    <scope>NUCLEOTIDE SEQUENCE [LARGE SCALE GENOMIC DNA]</scope>
</reference>
<dbReference type="AlphaFoldDB" id="A0A1E1M197"/>
<sequence length="70" mass="7475">MSGTLLALCHPSTCSLPSLALLHKSFTLGKTSGPVYLHIQQGVAQLPKIQVVSGHSSTVVEIKENRVHID</sequence>
<proteinExistence type="predicted"/>
<evidence type="ECO:0000313" key="1">
    <source>
        <dbReference type="EMBL" id="CZT42848.1"/>
    </source>
</evidence>
<accession>A0A1E1M197</accession>
<name>A0A1E1M197_RHYSE</name>
<evidence type="ECO:0000313" key="2">
    <source>
        <dbReference type="Proteomes" id="UP000177625"/>
    </source>
</evidence>
<organism evidence="1 2">
    <name type="scientific">Rhynchosporium secalis</name>
    <name type="common">Barley scald fungus</name>
    <dbReference type="NCBI Taxonomy" id="38038"/>
    <lineage>
        <taxon>Eukaryota</taxon>
        <taxon>Fungi</taxon>
        <taxon>Dikarya</taxon>
        <taxon>Ascomycota</taxon>
        <taxon>Pezizomycotina</taxon>
        <taxon>Leotiomycetes</taxon>
        <taxon>Helotiales</taxon>
        <taxon>Ploettnerulaceae</taxon>
        <taxon>Rhynchosporium</taxon>
    </lineage>
</organism>